<proteinExistence type="predicted"/>
<sequence length="52" mass="5438">MTAEAGAFQATRLSLETVTIGGPFGVSVWRSACLGMIKESNCTELSDVVTDS</sequence>
<comment type="caution">
    <text evidence="1">The sequence shown here is derived from an EMBL/GenBank/DDBJ whole genome shotgun (WGS) entry which is preliminary data.</text>
</comment>
<dbReference type="AlphaFoldDB" id="A0A7W7ZI39"/>
<dbReference type="Proteomes" id="UP000540989">
    <property type="component" value="Unassembled WGS sequence"/>
</dbReference>
<name>A0A7W7ZI39_9BACT</name>
<evidence type="ECO:0000313" key="2">
    <source>
        <dbReference type="Proteomes" id="UP000540989"/>
    </source>
</evidence>
<dbReference type="EMBL" id="JACHIP010000012">
    <property type="protein sequence ID" value="MBB5060340.1"/>
    <property type="molecule type" value="Genomic_DNA"/>
</dbReference>
<protein>
    <submittedName>
        <fullName evidence="1">Uncharacterized protein</fullName>
    </submittedName>
</protein>
<organism evidence="1 2">
    <name type="scientific">Granulicella aggregans</name>
    <dbReference type="NCBI Taxonomy" id="474949"/>
    <lineage>
        <taxon>Bacteria</taxon>
        <taxon>Pseudomonadati</taxon>
        <taxon>Acidobacteriota</taxon>
        <taxon>Terriglobia</taxon>
        <taxon>Terriglobales</taxon>
        <taxon>Acidobacteriaceae</taxon>
        <taxon>Granulicella</taxon>
    </lineage>
</organism>
<gene>
    <name evidence="1" type="ORF">HDF16_005076</name>
</gene>
<evidence type="ECO:0000313" key="1">
    <source>
        <dbReference type="EMBL" id="MBB5060340.1"/>
    </source>
</evidence>
<keyword evidence="2" id="KW-1185">Reference proteome</keyword>
<accession>A0A7W7ZI39</accession>
<reference evidence="1 2" key="1">
    <citation type="submission" date="2020-08" db="EMBL/GenBank/DDBJ databases">
        <title>Genomic Encyclopedia of Type Strains, Phase IV (KMG-V): Genome sequencing to study the core and pangenomes of soil and plant-associated prokaryotes.</title>
        <authorList>
            <person name="Whitman W."/>
        </authorList>
    </citation>
    <scope>NUCLEOTIDE SEQUENCE [LARGE SCALE GENOMIC DNA]</scope>
    <source>
        <strain evidence="1 2">M8UP14</strain>
    </source>
</reference>